<dbReference type="GO" id="GO:0009279">
    <property type="term" value="C:cell outer membrane"/>
    <property type="evidence" value="ECO:0007669"/>
    <property type="project" value="UniProtKB-SubCell"/>
</dbReference>
<keyword evidence="4" id="KW-1134">Transmembrane beta strand</keyword>
<keyword evidence="6" id="KW-0472">Membrane</keyword>
<comment type="subcellular location">
    <subcellularLocation>
        <location evidence="1">Cell outer membrane</location>
    </subcellularLocation>
</comment>
<evidence type="ECO:0000313" key="10">
    <source>
        <dbReference type="Proteomes" id="UP000002420"/>
    </source>
</evidence>
<evidence type="ECO:0000256" key="8">
    <source>
        <dbReference type="SAM" id="SignalP"/>
    </source>
</evidence>
<name>B3EA15_TRIL1</name>
<evidence type="ECO:0000256" key="1">
    <source>
        <dbReference type="ARBA" id="ARBA00004442"/>
    </source>
</evidence>
<evidence type="ECO:0000256" key="7">
    <source>
        <dbReference type="ARBA" id="ARBA00023237"/>
    </source>
</evidence>
<feature type="signal peptide" evidence="8">
    <location>
        <begin position="1"/>
        <end position="24"/>
    </location>
</feature>
<reference evidence="9 10" key="1">
    <citation type="submission" date="2008-05" db="EMBL/GenBank/DDBJ databases">
        <title>Complete sequence of chromosome of Geobacter lovleyi SZ.</title>
        <authorList>
            <consortium name="US DOE Joint Genome Institute"/>
            <person name="Lucas S."/>
            <person name="Copeland A."/>
            <person name="Lapidus A."/>
            <person name="Glavina del Rio T."/>
            <person name="Dalin E."/>
            <person name="Tice H."/>
            <person name="Bruce D."/>
            <person name="Goodwin L."/>
            <person name="Pitluck S."/>
            <person name="Chertkov O."/>
            <person name="Meincke L."/>
            <person name="Brettin T."/>
            <person name="Detter J.C."/>
            <person name="Han C."/>
            <person name="Tapia R."/>
            <person name="Kuske C.R."/>
            <person name="Schmutz J."/>
            <person name="Larimer F."/>
            <person name="Land M."/>
            <person name="Hauser L."/>
            <person name="Kyrpides N."/>
            <person name="Mikhailova N."/>
            <person name="Sung Y."/>
            <person name="Fletcher K.E."/>
            <person name="Ritalahti K.M."/>
            <person name="Loeffler F.E."/>
            <person name="Richardson P."/>
        </authorList>
    </citation>
    <scope>NUCLEOTIDE SEQUENCE [LARGE SCALE GENOMIC DNA]</scope>
    <source>
        <strain evidence="10">ATCC BAA-1151 / DSM 17278 / SZ</strain>
    </source>
</reference>
<keyword evidence="3" id="KW-0813">Transport</keyword>
<sequence length="460" mass="50894">MKALVRATLTAFFLNVLMAGTTLAGSPGHTTLVLNLDSCISTALQAAPEIGEAQADLALTSSKLDEAKAYRYPQINVMSLFGPAPGAKREDISPTINTNKSFSIRDLTWFASTDLVITQPLWTFGKISENMKAATHGTEVDKSKKQQKGNEVALEVKKYYYSVLLAREMQTVLAELQLYMLQGKKKIQELIDNESDSGDPMDLYKIDAYSGEINKYMEEALKGERLATAALKARLGLADNVDVTVATERLELPDESLPDLNSAIEKARFQRPEFKQLKEGMAARTALVEAAKANYYPDIFLAGMASWAYADNRDRIKNPYITDTFKHAYGGVALGLKWHLDFGITAAKVAAEQAQLNRLESTKMYADNYIPLQAKKAWLEMQEAQKNVSITQNAYQSAKKWGAAALANFDFGIGNPRDVFDAVGIYGKMKAAHYQSIFDYKMAKANLEYALGDHQTISPK</sequence>
<dbReference type="InterPro" id="IPR003423">
    <property type="entry name" value="OMP_efflux"/>
</dbReference>
<dbReference type="InterPro" id="IPR051906">
    <property type="entry name" value="TolC-like"/>
</dbReference>
<dbReference type="SUPFAM" id="SSF56954">
    <property type="entry name" value="Outer membrane efflux proteins (OEP)"/>
    <property type="match status" value="1"/>
</dbReference>
<comment type="similarity">
    <text evidence="2">Belongs to the outer membrane factor (OMF) (TC 1.B.17) family.</text>
</comment>
<protein>
    <submittedName>
        <fullName evidence="9">Outer membrane efflux protein</fullName>
    </submittedName>
</protein>
<dbReference type="GO" id="GO:0015288">
    <property type="term" value="F:porin activity"/>
    <property type="evidence" value="ECO:0007669"/>
    <property type="project" value="TreeGrafter"/>
</dbReference>
<evidence type="ECO:0000256" key="4">
    <source>
        <dbReference type="ARBA" id="ARBA00022452"/>
    </source>
</evidence>
<gene>
    <name evidence="9" type="ordered locus">Glov_3184</name>
</gene>
<evidence type="ECO:0000256" key="6">
    <source>
        <dbReference type="ARBA" id="ARBA00023136"/>
    </source>
</evidence>
<dbReference type="GO" id="GO:0015562">
    <property type="term" value="F:efflux transmembrane transporter activity"/>
    <property type="evidence" value="ECO:0007669"/>
    <property type="project" value="InterPro"/>
</dbReference>
<dbReference type="RefSeq" id="WP_012471214.1">
    <property type="nucleotide sequence ID" value="NC_010814.1"/>
</dbReference>
<dbReference type="OrthoDB" id="9765575at2"/>
<dbReference type="EMBL" id="CP001089">
    <property type="protein sequence ID" value="ACD96890.1"/>
    <property type="molecule type" value="Genomic_DNA"/>
</dbReference>
<evidence type="ECO:0000256" key="5">
    <source>
        <dbReference type="ARBA" id="ARBA00022692"/>
    </source>
</evidence>
<keyword evidence="5" id="KW-0812">Transmembrane</keyword>
<dbReference type="PANTHER" id="PTHR30026">
    <property type="entry name" value="OUTER MEMBRANE PROTEIN TOLC"/>
    <property type="match status" value="1"/>
</dbReference>
<dbReference type="Pfam" id="PF02321">
    <property type="entry name" value="OEP"/>
    <property type="match status" value="1"/>
</dbReference>
<dbReference type="GO" id="GO:1990281">
    <property type="term" value="C:efflux pump complex"/>
    <property type="evidence" value="ECO:0007669"/>
    <property type="project" value="TreeGrafter"/>
</dbReference>
<evidence type="ECO:0000313" key="9">
    <source>
        <dbReference type="EMBL" id="ACD96890.1"/>
    </source>
</evidence>
<keyword evidence="8" id="KW-0732">Signal</keyword>
<evidence type="ECO:0000256" key="3">
    <source>
        <dbReference type="ARBA" id="ARBA00022448"/>
    </source>
</evidence>
<feature type="chain" id="PRO_5002786064" evidence="8">
    <location>
        <begin position="25"/>
        <end position="460"/>
    </location>
</feature>
<dbReference type="Gene3D" id="1.20.1600.10">
    <property type="entry name" value="Outer membrane efflux proteins (OEP)"/>
    <property type="match status" value="1"/>
</dbReference>
<evidence type="ECO:0000256" key="2">
    <source>
        <dbReference type="ARBA" id="ARBA00007613"/>
    </source>
</evidence>
<dbReference type="Proteomes" id="UP000002420">
    <property type="component" value="Chromosome"/>
</dbReference>
<keyword evidence="10" id="KW-1185">Reference proteome</keyword>
<keyword evidence="7" id="KW-0998">Cell outer membrane</keyword>
<dbReference type="KEGG" id="glo:Glov_3184"/>
<proteinExistence type="inferred from homology"/>
<organism evidence="9 10">
    <name type="scientific">Trichlorobacter lovleyi (strain ATCC BAA-1151 / DSM 17278 / SZ)</name>
    <name type="common">Geobacter lovleyi</name>
    <dbReference type="NCBI Taxonomy" id="398767"/>
    <lineage>
        <taxon>Bacteria</taxon>
        <taxon>Pseudomonadati</taxon>
        <taxon>Thermodesulfobacteriota</taxon>
        <taxon>Desulfuromonadia</taxon>
        <taxon>Geobacterales</taxon>
        <taxon>Geobacteraceae</taxon>
        <taxon>Trichlorobacter</taxon>
    </lineage>
</organism>
<dbReference type="eggNOG" id="COG1538">
    <property type="taxonomic scope" value="Bacteria"/>
</dbReference>
<accession>B3EA15</accession>
<dbReference type="HOGENOM" id="CLU_037851_0_0_7"/>
<dbReference type="STRING" id="398767.Glov_3184"/>
<dbReference type="AlphaFoldDB" id="B3EA15"/>
<dbReference type="PANTHER" id="PTHR30026:SF13">
    <property type="entry name" value="MEMBRANE EFFLUX PROTEIN, PUTATIVE-RELATED"/>
    <property type="match status" value="1"/>
</dbReference>